<keyword evidence="2" id="KW-0472">Membrane</keyword>
<dbReference type="Proteomes" id="UP000053647">
    <property type="component" value="Unassembled WGS sequence"/>
</dbReference>
<sequence length="197" mass="22369">MPPRAPAPPPQASSNPPSVPLPDSTPDKPKLTGYRLLVVSLTIGFGTAQAILTYQRHTFTPTTLGWIFGIVITLFLAWLGWYENIRSYANLRYWLFERDYISDVCRLLWKGFIKGDYSWRNRAWMLYVSRSNVSSAHSLHFGIHFWIIPAVLYDIPLAGGADMEGNHIRGTSIYIWGTSVYRLVIVAKLSTCSPIYQ</sequence>
<reference evidence="3 4" key="1">
    <citation type="submission" date="2014-06" db="EMBL/GenBank/DDBJ databases">
        <authorList>
            <consortium name="DOE Joint Genome Institute"/>
            <person name="Kuo A."/>
            <person name="Kohler A."/>
            <person name="Nagy L.G."/>
            <person name="Floudas D."/>
            <person name="Copeland A."/>
            <person name="Barry K.W."/>
            <person name="Cichocki N."/>
            <person name="Veneault-Fourrey C."/>
            <person name="LaButti K."/>
            <person name="Lindquist E.A."/>
            <person name="Lipzen A."/>
            <person name="Lundell T."/>
            <person name="Morin E."/>
            <person name="Murat C."/>
            <person name="Sun H."/>
            <person name="Tunlid A."/>
            <person name="Henrissat B."/>
            <person name="Grigoriev I.V."/>
            <person name="Hibbett D.S."/>
            <person name="Martin F."/>
            <person name="Nordberg H.P."/>
            <person name="Cantor M.N."/>
            <person name="Hua S.X."/>
        </authorList>
    </citation>
    <scope>NUCLEOTIDE SEQUENCE [LARGE SCALE GENOMIC DNA]</scope>
    <source>
        <strain evidence="3 4">ATCC 200175</strain>
    </source>
</reference>
<dbReference type="HOGENOM" id="CLU_1384544_0_0_1"/>
<feature type="transmembrane region" description="Helical" evidence="2">
    <location>
        <begin position="34"/>
        <end position="52"/>
    </location>
</feature>
<evidence type="ECO:0000256" key="2">
    <source>
        <dbReference type="SAM" id="Phobius"/>
    </source>
</evidence>
<gene>
    <name evidence="3" type="ORF">PAXINDRAFT_82093</name>
</gene>
<keyword evidence="2" id="KW-0812">Transmembrane</keyword>
<protein>
    <submittedName>
        <fullName evidence="3">Uncharacterized protein</fullName>
    </submittedName>
</protein>
<keyword evidence="4" id="KW-1185">Reference proteome</keyword>
<dbReference type="AlphaFoldDB" id="A0A0C9SUR7"/>
<evidence type="ECO:0000256" key="1">
    <source>
        <dbReference type="SAM" id="MobiDB-lite"/>
    </source>
</evidence>
<feature type="compositionally biased region" description="Pro residues" evidence="1">
    <location>
        <begin position="1"/>
        <end position="11"/>
    </location>
</feature>
<evidence type="ECO:0000313" key="4">
    <source>
        <dbReference type="Proteomes" id="UP000053647"/>
    </source>
</evidence>
<organism evidence="3 4">
    <name type="scientific">Paxillus involutus ATCC 200175</name>
    <dbReference type="NCBI Taxonomy" id="664439"/>
    <lineage>
        <taxon>Eukaryota</taxon>
        <taxon>Fungi</taxon>
        <taxon>Dikarya</taxon>
        <taxon>Basidiomycota</taxon>
        <taxon>Agaricomycotina</taxon>
        <taxon>Agaricomycetes</taxon>
        <taxon>Agaricomycetidae</taxon>
        <taxon>Boletales</taxon>
        <taxon>Paxilineae</taxon>
        <taxon>Paxillaceae</taxon>
        <taxon>Paxillus</taxon>
    </lineage>
</organism>
<keyword evidence="2" id="KW-1133">Transmembrane helix</keyword>
<evidence type="ECO:0000313" key="3">
    <source>
        <dbReference type="EMBL" id="KIJ12929.1"/>
    </source>
</evidence>
<proteinExistence type="predicted"/>
<reference evidence="4" key="2">
    <citation type="submission" date="2015-01" db="EMBL/GenBank/DDBJ databases">
        <title>Evolutionary Origins and Diversification of the Mycorrhizal Mutualists.</title>
        <authorList>
            <consortium name="DOE Joint Genome Institute"/>
            <consortium name="Mycorrhizal Genomics Consortium"/>
            <person name="Kohler A."/>
            <person name="Kuo A."/>
            <person name="Nagy L.G."/>
            <person name="Floudas D."/>
            <person name="Copeland A."/>
            <person name="Barry K.W."/>
            <person name="Cichocki N."/>
            <person name="Veneault-Fourrey C."/>
            <person name="LaButti K."/>
            <person name="Lindquist E.A."/>
            <person name="Lipzen A."/>
            <person name="Lundell T."/>
            <person name="Morin E."/>
            <person name="Murat C."/>
            <person name="Riley R."/>
            <person name="Ohm R."/>
            <person name="Sun H."/>
            <person name="Tunlid A."/>
            <person name="Henrissat B."/>
            <person name="Grigoriev I.V."/>
            <person name="Hibbett D.S."/>
            <person name="Martin F."/>
        </authorList>
    </citation>
    <scope>NUCLEOTIDE SEQUENCE [LARGE SCALE GENOMIC DNA]</scope>
    <source>
        <strain evidence="4">ATCC 200175</strain>
    </source>
</reference>
<feature type="region of interest" description="Disordered" evidence="1">
    <location>
        <begin position="1"/>
        <end position="25"/>
    </location>
</feature>
<feature type="transmembrane region" description="Helical" evidence="2">
    <location>
        <begin position="64"/>
        <end position="82"/>
    </location>
</feature>
<accession>A0A0C9SUR7</accession>
<dbReference type="OrthoDB" id="3268450at2759"/>
<dbReference type="EMBL" id="KN819358">
    <property type="protein sequence ID" value="KIJ12929.1"/>
    <property type="molecule type" value="Genomic_DNA"/>
</dbReference>
<name>A0A0C9SUR7_PAXIN</name>